<sequence>MQSRIIAIISFSVTYFRYPLLHHTLSYFSAYSFPILHSLLYLPFFSFFLVFFHTPAIHIILWPIIFILFVYNNILYLFHFLLSFISRSLSLLHQLSFSFPLFFFWSSDIFLFSFTSAFFFAPSLLFLLNILLLLLLLLLLLSFNLFFFLFLILIFYPLLLPFFLFFTFLFFFRSPSSLTINFIVHTFVLPFFSFSLFSSFLSLRFLFLSFPTPPSHFPSLFQRLIPFVFLFSCFTTHFHSFSFLVAFPSSFLSFIVLIIYSPGYDNKHHPAA</sequence>
<keyword evidence="1" id="KW-1133">Transmembrane helix</keyword>
<accession>A0A812EVS8</accession>
<dbReference type="AlphaFoldDB" id="A0A812EVS8"/>
<feature type="transmembrane region" description="Helical" evidence="1">
    <location>
        <begin position="227"/>
        <end position="260"/>
    </location>
</feature>
<protein>
    <submittedName>
        <fullName evidence="2">Uncharacterized protein</fullName>
    </submittedName>
</protein>
<feature type="transmembrane region" description="Helical" evidence="1">
    <location>
        <begin position="28"/>
        <end position="52"/>
    </location>
</feature>
<keyword evidence="1" id="KW-0472">Membrane</keyword>
<keyword evidence="3" id="KW-1185">Reference proteome</keyword>
<dbReference type="Proteomes" id="UP000597762">
    <property type="component" value="Unassembled WGS sequence"/>
</dbReference>
<keyword evidence="1" id="KW-0812">Transmembrane</keyword>
<feature type="transmembrane region" description="Helical" evidence="1">
    <location>
        <begin position="184"/>
        <end position="207"/>
    </location>
</feature>
<evidence type="ECO:0000313" key="2">
    <source>
        <dbReference type="EMBL" id="CAE1331033.1"/>
    </source>
</evidence>
<name>A0A812EVS8_ACAPH</name>
<feature type="transmembrane region" description="Helical" evidence="1">
    <location>
        <begin position="59"/>
        <end position="78"/>
    </location>
</feature>
<reference evidence="2" key="1">
    <citation type="submission" date="2021-01" db="EMBL/GenBank/DDBJ databases">
        <authorList>
            <person name="Li R."/>
            <person name="Bekaert M."/>
        </authorList>
    </citation>
    <scope>NUCLEOTIDE SEQUENCE</scope>
    <source>
        <strain evidence="2">Farmed</strain>
    </source>
</reference>
<organism evidence="2 3">
    <name type="scientific">Acanthosepion pharaonis</name>
    <name type="common">Pharaoh cuttlefish</name>
    <name type="synonym">Sepia pharaonis</name>
    <dbReference type="NCBI Taxonomy" id="158019"/>
    <lineage>
        <taxon>Eukaryota</taxon>
        <taxon>Metazoa</taxon>
        <taxon>Spiralia</taxon>
        <taxon>Lophotrochozoa</taxon>
        <taxon>Mollusca</taxon>
        <taxon>Cephalopoda</taxon>
        <taxon>Coleoidea</taxon>
        <taxon>Decapodiformes</taxon>
        <taxon>Sepiida</taxon>
        <taxon>Sepiina</taxon>
        <taxon>Sepiidae</taxon>
        <taxon>Acanthosepion</taxon>
    </lineage>
</organism>
<proteinExistence type="predicted"/>
<gene>
    <name evidence="2" type="ORF">SPHA_80338</name>
</gene>
<dbReference type="EMBL" id="CAHIKZ030005597">
    <property type="protein sequence ID" value="CAE1331033.1"/>
    <property type="molecule type" value="Genomic_DNA"/>
</dbReference>
<evidence type="ECO:0000313" key="3">
    <source>
        <dbReference type="Proteomes" id="UP000597762"/>
    </source>
</evidence>
<comment type="caution">
    <text evidence="2">The sequence shown here is derived from an EMBL/GenBank/DDBJ whole genome shotgun (WGS) entry which is preliminary data.</text>
</comment>
<evidence type="ECO:0000256" key="1">
    <source>
        <dbReference type="SAM" id="Phobius"/>
    </source>
</evidence>
<feature type="transmembrane region" description="Helical" evidence="1">
    <location>
        <begin position="146"/>
        <end position="172"/>
    </location>
</feature>
<feature type="transmembrane region" description="Helical" evidence="1">
    <location>
        <begin position="117"/>
        <end position="140"/>
    </location>
</feature>